<evidence type="ECO:0000313" key="2">
    <source>
        <dbReference type="WBParaSite" id="Hba_12929"/>
    </source>
</evidence>
<accession>A0A1I7X5P9</accession>
<dbReference type="Proteomes" id="UP000095283">
    <property type="component" value="Unplaced"/>
</dbReference>
<proteinExistence type="predicted"/>
<dbReference type="WBParaSite" id="Hba_12929">
    <property type="protein sequence ID" value="Hba_12929"/>
    <property type="gene ID" value="Hba_12929"/>
</dbReference>
<sequence>MSLVPYYIQGIVDEGTNLFDNILVIENLSENYRNAEELEAKQRLKV</sequence>
<reference evidence="2" key="1">
    <citation type="submission" date="2016-11" db="UniProtKB">
        <authorList>
            <consortium name="WormBaseParasite"/>
        </authorList>
    </citation>
    <scope>IDENTIFICATION</scope>
</reference>
<organism evidence="1 2">
    <name type="scientific">Heterorhabditis bacteriophora</name>
    <name type="common">Entomopathogenic nematode worm</name>
    <dbReference type="NCBI Taxonomy" id="37862"/>
    <lineage>
        <taxon>Eukaryota</taxon>
        <taxon>Metazoa</taxon>
        <taxon>Ecdysozoa</taxon>
        <taxon>Nematoda</taxon>
        <taxon>Chromadorea</taxon>
        <taxon>Rhabditida</taxon>
        <taxon>Rhabditina</taxon>
        <taxon>Rhabditomorpha</taxon>
        <taxon>Strongyloidea</taxon>
        <taxon>Heterorhabditidae</taxon>
        <taxon>Heterorhabditis</taxon>
    </lineage>
</organism>
<keyword evidence="1" id="KW-1185">Reference proteome</keyword>
<name>A0A1I7X5P9_HETBA</name>
<dbReference type="AlphaFoldDB" id="A0A1I7X5P9"/>
<protein>
    <submittedName>
        <fullName evidence="2">Myosin motor domain-containing protein</fullName>
    </submittedName>
</protein>
<evidence type="ECO:0000313" key="1">
    <source>
        <dbReference type="Proteomes" id="UP000095283"/>
    </source>
</evidence>